<proteinExistence type="predicted"/>
<dbReference type="Gene3D" id="2.60.120.10">
    <property type="entry name" value="Jelly Rolls"/>
    <property type="match status" value="1"/>
</dbReference>
<sequence>MERKQLSKTKKEVIKIYKNSKMVFIEKEFETMELTDFGLGDLYNIGLGIIIYVNTERVCAKELALAPYQICPQRHLHPDIKGYAGKEETFRCRWGEVYLYISGPETKNIKAKISKRYKDRFTVFHEIILKPG</sequence>
<gene>
    <name evidence="1" type="ORF">S06H3_53871</name>
</gene>
<dbReference type="EMBL" id="BARV01034394">
    <property type="protein sequence ID" value="GAI58607.1"/>
    <property type="molecule type" value="Genomic_DNA"/>
</dbReference>
<dbReference type="AlphaFoldDB" id="X1PQU7"/>
<organism evidence="1">
    <name type="scientific">marine sediment metagenome</name>
    <dbReference type="NCBI Taxonomy" id="412755"/>
    <lineage>
        <taxon>unclassified sequences</taxon>
        <taxon>metagenomes</taxon>
        <taxon>ecological metagenomes</taxon>
    </lineage>
</organism>
<name>X1PQU7_9ZZZZ</name>
<accession>X1PQU7</accession>
<protein>
    <submittedName>
        <fullName evidence="1">Uncharacterized protein</fullName>
    </submittedName>
</protein>
<dbReference type="InterPro" id="IPR014710">
    <property type="entry name" value="RmlC-like_jellyroll"/>
</dbReference>
<comment type="caution">
    <text evidence="1">The sequence shown here is derived from an EMBL/GenBank/DDBJ whole genome shotgun (WGS) entry which is preliminary data.</text>
</comment>
<evidence type="ECO:0000313" key="1">
    <source>
        <dbReference type="EMBL" id="GAI58607.1"/>
    </source>
</evidence>
<reference evidence="1" key="1">
    <citation type="journal article" date="2014" name="Front. Microbiol.">
        <title>High frequency of phylogenetically diverse reductive dehalogenase-homologous genes in deep subseafloor sedimentary metagenomes.</title>
        <authorList>
            <person name="Kawai M."/>
            <person name="Futagami T."/>
            <person name="Toyoda A."/>
            <person name="Takaki Y."/>
            <person name="Nishi S."/>
            <person name="Hori S."/>
            <person name="Arai W."/>
            <person name="Tsubouchi T."/>
            <person name="Morono Y."/>
            <person name="Uchiyama I."/>
            <person name="Ito T."/>
            <person name="Fujiyama A."/>
            <person name="Inagaki F."/>
            <person name="Takami H."/>
        </authorList>
    </citation>
    <scope>NUCLEOTIDE SEQUENCE</scope>
    <source>
        <strain evidence="1">Expedition CK06-06</strain>
    </source>
</reference>